<dbReference type="Proteomes" id="UP001210865">
    <property type="component" value="Chromosome"/>
</dbReference>
<keyword evidence="2" id="KW-1185">Reference proteome</keyword>
<organism evidence="1 2">
    <name type="scientific">Sphingomonas abietis</name>
    <dbReference type="NCBI Taxonomy" id="3012344"/>
    <lineage>
        <taxon>Bacteria</taxon>
        <taxon>Pseudomonadati</taxon>
        <taxon>Pseudomonadota</taxon>
        <taxon>Alphaproteobacteria</taxon>
        <taxon>Sphingomonadales</taxon>
        <taxon>Sphingomonadaceae</taxon>
        <taxon>Sphingomonas</taxon>
    </lineage>
</organism>
<accession>A0ABY7NNS9</accession>
<reference evidence="1 2" key="1">
    <citation type="submission" date="2022-12" db="EMBL/GenBank/DDBJ databases">
        <title>Sphingomonas abieness sp. nov., an endophytic bacterium isolated from Abies koreana.</title>
        <authorList>
            <person name="Jiang L."/>
            <person name="Lee J."/>
        </authorList>
    </citation>
    <scope>NUCLEOTIDE SEQUENCE [LARGE SCALE GENOMIC DNA]</scope>
    <source>
        <strain evidence="2">PAMB 00755</strain>
    </source>
</reference>
<protein>
    <submittedName>
        <fullName evidence="1">Uncharacterized protein</fullName>
    </submittedName>
</protein>
<evidence type="ECO:0000313" key="1">
    <source>
        <dbReference type="EMBL" id="WBO23194.1"/>
    </source>
</evidence>
<evidence type="ECO:0000313" key="2">
    <source>
        <dbReference type="Proteomes" id="UP001210865"/>
    </source>
</evidence>
<name>A0ABY7NNS9_9SPHN</name>
<sequence length="71" mass="7790">MATPVAKGFVTVRDRDATVEQTANVPTGQRAITRHVHSSSPPQDMNWNSRVRAFAVEQIPKHLLPRQAGSA</sequence>
<gene>
    <name evidence="1" type="ORF">PBT88_03385</name>
</gene>
<dbReference type="EMBL" id="CP115174">
    <property type="protein sequence ID" value="WBO23194.1"/>
    <property type="molecule type" value="Genomic_DNA"/>
</dbReference>
<dbReference type="RefSeq" id="WP_270077829.1">
    <property type="nucleotide sequence ID" value="NZ_CP115174.1"/>
</dbReference>
<proteinExistence type="predicted"/>